<accession>Q600C9</accession>
<dbReference type="RefSeq" id="WP_011206360.1">
    <property type="nucleotide sequence ID" value="NC_006360.1"/>
</dbReference>
<dbReference type="HOGENOM" id="CLU_844176_0_0_14"/>
<evidence type="ECO:0000313" key="1">
    <source>
        <dbReference type="EMBL" id="AAV27607.1"/>
    </source>
</evidence>
<dbReference type="eggNOG" id="ENOG5030NF2">
    <property type="taxonomic scope" value="Bacteria"/>
</dbReference>
<dbReference type="EMBL" id="AE017332">
    <property type="protein sequence ID" value="AAV27607.1"/>
    <property type="molecule type" value="Genomic_DNA"/>
</dbReference>
<organism evidence="1 2">
    <name type="scientific">Mesomycoplasma hyopneumoniae (strain 232)</name>
    <name type="common">Mycoplasma hyopneumoniae</name>
    <dbReference type="NCBI Taxonomy" id="295358"/>
    <lineage>
        <taxon>Bacteria</taxon>
        <taxon>Bacillati</taxon>
        <taxon>Mycoplasmatota</taxon>
        <taxon>Mycoplasmoidales</taxon>
        <taxon>Metamycoplasmataceae</taxon>
        <taxon>Mesomycoplasma</taxon>
    </lineage>
</organism>
<reference evidence="1 2" key="1">
    <citation type="journal article" date="2004" name="J. Bacteriol.">
        <title>The genome sequence of Mycoplasma hyopneumoniae strain 232, the agent of swine mycoplasmosis.</title>
        <authorList>
            <person name="Minion F.C."/>
            <person name="Lefkowitz E.J."/>
            <person name="Madsen M.L."/>
            <person name="Cleary B.J."/>
            <person name="Swartzell S.M."/>
            <person name="Mahairas G.G."/>
        </authorList>
    </citation>
    <scope>NUCLEOTIDE SEQUENCE [LARGE SCALE GENOMIC DNA]</scope>
    <source>
        <strain evidence="1 2">232</strain>
    </source>
</reference>
<dbReference type="KEGG" id="mhy:mhp527"/>
<protein>
    <submittedName>
        <fullName evidence="1">Uncharacterized protein</fullName>
    </submittedName>
</protein>
<sequence length="353" mass="43906">MPLYQTRILYHKKKKNDPKKNKNFSQENSSYLFYVFWIIYDSWQKNKQRKEKPQLLYLEIKELIKKLKETWSFFNWNISLIYITVNYLIKAEIIQADKIDRKWYILKILDFNYYFPKKVLDLVIQKKLVKANYLRIYQFLSKLAIKNFQDIKPKGEIFDQLNSYNYFQKLNLDHKTLYTVIRWIIKEKLPIEFDSKIISQNKLSHVNLEKNTFFKGLKKEQEIIRINLIKVEKIIVRQTVQNVISFYSRPKFVWRIKKKIVIKIKKFFEYYIKRDCYRVFRTKIGWNYAACWCNFSNYHRRISQIKPKNYKYHRHKNIIIPYKKNEFEDKSLYSRLKKIKQMFLKYWFFDLKF</sequence>
<dbReference type="Proteomes" id="UP000006822">
    <property type="component" value="Chromosome"/>
</dbReference>
<proteinExistence type="predicted"/>
<evidence type="ECO:0000313" key="2">
    <source>
        <dbReference type="Proteomes" id="UP000006822"/>
    </source>
</evidence>
<gene>
    <name evidence="1" type="ordered locus">mhp527</name>
</gene>
<dbReference type="AlphaFoldDB" id="Q600C9"/>
<name>Q600C9_MESH2</name>